<dbReference type="GO" id="GO:0055085">
    <property type="term" value="P:transmembrane transport"/>
    <property type="evidence" value="ECO:0007669"/>
    <property type="project" value="InterPro"/>
</dbReference>
<dbReference type="InterPro" id="IPR018389">
    <property type="entry name" value="DctP_fam"/>
</dbReference>
<reference evidence="3 4" key="1">
    <citation type="submission" date="2018-05" db="EMBL/GenBank/DDBJ databases">
        <title>Genomic Encyclopedia of Type Strains, Phase IV (KMG-IV): sequencing the most valuable type-strain genomes for metagenomic binning, comparative biology and taxonomic classification.</title>
        <authorList>
            <person name="Goeker M."/>
        </authorList>
    </citation>
    <scope>NUCLEOTIDE SEQUENCE [LARGE SCALE GENOMIC DNA]</scope>
    <source>
        <strain evidence="3 4">DSM 16791</strain>
    </source>
</reference>
<evidence type="ECO:0000256" key="2">
    <source>
        <dbReference type="SAM" id="SignalP"/>
    </source>
</evidence>
<accession>A0A317PDQ0</accession>
<evidence type="ECO:0000313" key="4">
    <source>
        <dbReference type="Proteomes" id="UP000246352"/>
    </source>
</evidence>
<name>A0A317PDQ0_9HYPH</name>
<proteinExistence type="predicted"/>
<dbReference type="AlphaFoldDB" id="A0A317PDQ0"/>
<dbReference type="NCBIfam" id="NF037995">
    <property type="entry name" value="TRAP_S1"/>
    <property type="match status" value="1"/>
</dbReference>
<gene>
    <name evidence="3" type="ORF">DFR52_10839</name>
</gene>
<dbReference type="PANTHER" id="PTHR33376:SF15">
    <property type="entry name" value="BLL6794 PROTEIN"/>
    <property type="match status" value="1"/>
</dbReference>
<dbReference type="EMBL" id="QGTR01000008">
    <property type="protein sequence ID" value="PWV95775.1"/>
    <property type="molecule type" value="Genomic_DNA"/>
</dbReference>
<sequence>MLRNLKRIALGCACAALMTGSVGAETLRFAIGVPENFTVVSAMKYFAEKIPERTDGKLDAKLFTGSSLLNFTETFSGVRDGIADMGYVVAAYHRAELKESNLIGDLGMLGSNLVVMAGAASEYCFTDPECAAEYVNQGQVFLGFGSTPPYRVISKTPLKSLADLKGKRIRSFSAYGRWAEAMDGVQVNLPAGDIYQGFSQGTIDANMHPYEALVTLSLKDVAKYVTDLPLGTFYINALFDTNLDLWRKWDAETRVAVMDTAVEGIGRAAAATYSEDLAFANGGVAKLGVEVVTPDPDVVDATKAFVEKDVPAIAALNEETFGVTGAAPKIARFQELVAKWEGLVAKIDPANQDQVADLYRENVFGSIDKATYGM</sequence>
<feature type="signal peptide" evidence="2">
    <location>
        <begin position="1"/>
        <end position="24"/>
    </location>
</feature>
<dbReference type="OrthoDB" id="6073716at2"/>
<evidence type="ECO:0000313" key="3">
    <source>
        <dbReference type="EMBL" id="PWV95775.1"/>
    </source>
</evidence>
<dbReference type="CDD" id="cd13666">
    <property type="entry name" value="PBP2_TRAP_DctP_like_1"/>
    <property type="match status" value="1"/>
</dbReference>
<comment type="caution">
    <text evidence="3">The sequence shown here is derived from an EMBL/GenBank/DDBJ whole genome shotgun (WGS) entry which is preliminary data.</text>
</comment>
<dbReference type="RefSeq" id="WP_110034378.1">
    <property type="nucleotide sequence ID" value="NZ_QGTR01000008.1"/>
</dbReference>
<evidence type="ECO:0000256" key="1">
    <source>
        <dbReference type="ARBA" id="ARBA00022729"/>
    </source>
</evidence>
<dbReference type="Pfam" id="PF03480">
    <property type="entry name" value="DctP"/>
    <property type="match status" value="1"/>
</dbReference>
<dbReference type="PANTHER" id="PTHR33376">
    <property type="match status" value="1"/>
</dbReference>
<dbReference type="SUPFAM" id="SSF53850">
    <property type="entry name" value="Periplasmic binding protein-like II"/>
    <property type="match status" value="1"/>
</dbReference>
<keyword evidence="1 2" id="KW-0732">Signal</keyword>
<keyword evidence="4" id="KW-1185">Reference proteome</keyword>
<protein>
    <submittedName>
        <fullName evidence="3">TRAP-type C4-dicarboxylate transport system substrate-binding protein</fullName>
    </submittedName>
</protein>
<dbReference type="Gene3D" id="3.40.190.170">
    <property type="entry name" value="Bacterial extracellular solute-binding protein, family 7"/>
    <property type="match status" value="1"/>
</dbReference>
<dbReference type="Proteomes" id="UP000246352">
    <property type="component" value="Unassembled WGS sequence"/>
</dbReference>
<feature type="chain" id="PRO_5016435070" evidence="2">
    <location>
        <begin position="25"/>
        <end position="374"/>
    </location>
</feature>
<dbReference type="InterPro" id="IPR038404">
    <property type="entry name" value="TRAP_DctP_sf"/>
</dbReference>
<organism evidence="3 4">
    <name type="scientific">Hoeflea marina</name>
    <dbReference type="NCBI Taxonomy" id="274592"/>
    <lineage>
        <taxon>Bacteria</taxon>
        <taxon>Pseudomonadati</taxon>
        <taxon>Pseudomonadota</taxon>
        <taxon>Alphaproteobacteria</taxon>
        <taxon>Hyphomicrobiales</taxon>
        <taxon>Rhizobiaceae</taxon>
        <taxon>Hoeflea</taxon>
    </lineage>
</organism>